<comment type="similarity">
    <text evidence="1">Belongs to the SorC transcriptional regulatory family.</text>
</comment>
<reference evidence="6 7" key="1">
    <citation type="submission" date="2022-10" db="EMBL/GenBank/DDBJ databases">
        <title>Defluviimonas sp. nov., isolated from ocean surface water.</title>
        <authorList>
            <person name="He W."/>
            <person name="Wang L."/>
            <person name="Zhang D.-F."/>
        </authorList>
    </citation>
    <scope>NUCLEOTIDE SEQUENCE [LARGE SCALE GENOMIC DNA]</scope>
    <source>
        <strain evidence="6 7">WL0075</strain>
    </source>
</reference>
<evidence type="ECO:0000259" key="5">
    <source>
        <dbReference type="Pfam" id="PF04198"/>
    </source>
</evidence>
<keyword evidence="2" id="KW-0805">Transcription regulation</keyword>
<name>A0ABT2Z270_9RHOB</name>
<dbReference type="EMBL" id="JAOWLA010000008">
    <property type="protein sequence ID" value="MCV2865102.1"/>
    <property type="molecule type" value="Genomic_DNA"/>
</dbReference>
<dbReference type="InterPro" id="IPR037171">
    <property type="entry name" value="NagB/RpiA_transferase-like"/>
</dbReference>
<evidence type="ECO:0000313" key="6">
    <source>
        <dbReference type="EMBL" id="MCV2865102.1"/>
    </source>
</evidence>
<dbReference type="Pfam" id="PF04198">
    <property type="entry name" value="Sugar-bind"/>
    <property type="match status" value="1"/>
</dbReference>
<dbReference type="Gene3D" id="3.40.50.1360">
    <property type="match status" value="1"/>
</dbReference>
<dbReference type="Gene3D" id="1.10.10.10">
    <property type="entry name" value="Winged helix-like DNA-binding domain superfamily/Winged helix DNA-binding domain"/>
    <property type="match status" value="1"/>
</dbReference>
<evidence type="ECO:0000256" key="1">
    <source>
        <dbReference type="ARBA" id="ARBA00010466"/>
    </source>
</evidence>
<comment type="caution">
    <text evidence="6">The sequence shown here is derived from an EMBL/GenBank/DDBJ whole genome shotgun (WGS) entry which is preliminary data.</text>
</comment>
<gene>
    <name evidence="6" type="ORF">OE647_10200</name>
</gene>
<dbReference type="RefSeq" id="WP_263721620.1">
    <property type="nucleotide sequence ID" value="NZ_JAOWLA010000008.1"/>
</dbReference>
<proteinExistence type="inferred from homology"/>
<accession>A0ABT2Z270</accession>
<dbReference type="InterPro" id="IPR051054">
    <property type="entry name" value="SorC_transcr_regulators"/>
</dbReference>
<organism evidence="6 7">
    <name type="scientific">Albidovulum sediminicola</name>
    <dbReference type="NCBI Taxonomy" id="2984331"/>
    <lineage>
        <taxon>Bacteria</taxon>
        <taxon>Pseudomonadati</taxon>
        <taxon>Pseudomonadota</taxon>
        <taxon>Alphaproteobacteria</taxon>
        <taxon>Rhodobacterales</taxon>
        <taxon>Paracoccaceae</taxon>
        <taxon>Albidovulum</taxon>
    </lineage>
</organism>
<dbReference type="Proteomes" id="UP001652503">
    <property type="component" value="Unassembled WGS sequence"/>
</dbReference>
<evidence type="ECO:0000256" key="3">
    <source>
        <dbReference type="ARBA" id="ARBA00023125"/>
    </source>
</evidence>
<protein>
    <submittedName>
        <fullName evidence="6">Sugar-binding transcriptional regulator</fullName>
    </submittedName>
</protein>
<dbReference type="InterPro" id="IPR036388">
    <property type="entry name" value="WH-like_DNA-bd_sf"/>
</dbReference>
<dbReference type="InterPro" id="IPR007324">
    <property type="entry name" value="Sugar-bd_dom_put"/>
</dbReference>
<dbReference type="PANTHER" id="PTHR34294">
    <property type="entry name" value="TRANSCRIPTIONAL REGULATOR-RELATED"/>
    <property type="match status" value="1"/>
</dbReference>
<keyword evidence="4" id="KW-0804">Transcription</keyword>
<evidence type="ECO:0000313" key="7">
    <source>
        <dbReference type="Proteomes" id="UP001652503"/>
    </source>
</evidence>
<keyword evidence="7" id="KW-1185">Reference proteome</keyword>
<dbReference type="PANTHER" id="PTHR34294:SF1">
    <property type="entry name" value="TRANSCRIPTIONAL REGULATOR LSRR"/>
    <property type="match status" value="1"/>
</dbReference>
<evidence type="ECO:0000256" key="4">
    <source>
        <dbReference type="ARBA" id="ARBA00023163"/>
    </source>
</evidence>
<sequence length="321" mass="34290">MARPAIRRDSDDSLAIRAAWLHYAGGLTQAEVATRLGVTGVKAHRLIARANEKGAIKVTIDGTVADCILLEQKLAETYGLSYCEVVPDLHEEGLPIRALGVAGAGFLQREIENQQTSVIGIGHGRTLAAAVADMHRLQAGSTRFVSLLGGLTRNYAANPHDVMHRLAEKTGATAYVMPVPFFANSVEDREVLLAQRGVSDVFQLAGKADLMIVGIGNVEPDAQLVSSQMIEPSEISEVKEMGGVGEILGHFFDIDGNSVETSIAARTLSLGLDVLRERRIVAIAGGPEKTCAIRSVLMSGYLSGLITDERTALALANYHRP</sequence>
<feature type="domain" description="Sugar-binding" evidence="5">
    <location>
        <begin position="65"/>
        <end position="315"/>
    </location>
</feature>
<evidence type="ECO:0000256" key="2">
    <source>
        <dbReference type="ARBA" id="ARBA00023015"/>
    </source>
</evidence>
<dbReference type="SUPFAM" id="SSF100950">
    <property type="entry name" value="NagB/RpiA/CoA transferase-like"/>
    <property type="match status" value="1"/>
</dbReference>
<keyword evidence="3" id="KW-0238">DNA-binding</keyword>